<proteinExistence type="predicted"/>
<name>Q1J187_DEIGD</name>
<accession>Q1J187</accession>
<dbReference type="EMBL" id="CP000359">
    <property type="protein sequence ID" value="ABF44747.1"/>
    <property type="molecule type" value="Genomic_DNA"/>
</dbReference>
<feature type="domain" description="Membrane protein NfeD2 N-terminal transmembrane" evidence="2">
    <location>
        <begin position="35"/>
        <end position="129"/>
    </location>
</feature>
<dbReference type="AlphaFoldDB" id="Q1J187"/>
<keyword evidence="1" id="KW-1133">Transmembrane helix</keyword>
<dbReference type="STRING" id="319795.Dgeo_0444"/>
<dbReference type="SUPFAM" id="SSF141322">
    <property type="entry name" value="NfeD domain-like"/>
    <property type="match status" value="1"/>
</dbReference>
<evidence type="ECO:0000313" key="3">
    <source>
        <dbReference type="EMBL" id="ABF44747.1"/>
    </source>
</evidence>
<sequence length="211" mass="21730">MAFAPFILFRAHGSSPQRSRLSPRTRSKEDTLKMDIYLLCLIVGGGLLVLSLLGGHHGDLSGHGLDHGMDTDHPDAGDLASWFSLRALVSFAAFFGLAGVMGGLAGLSGPGRLVVALVTGLAVGALTAFAFRLARSRGEVGAAAGRLVGRTGKVLVPPAPGRPGKVVLTVAGQIEHLLARSDDPLRAGDAVIVIGTKGGVLDVKAWEGREA</sequence>
<dbReference type="Proteomes" id="UP000002431">
    <property type="component" value="Chromosome"/>
</dbReference>
<keyword evidence="1" id="KW-0472">Membrane</keyword>
<evidence type="ECO:0000256" key="1">
    <source>
        <dbReference type="SAM" id="Phobius"/>
    </source>
</evidence>
<organism evidence="3 4">
    <name type="scientific">Deinococcus geothermalis (strain DSM 11300 / CIP 105573 / AG-3a)</name>
    <dbReference type="NCBI Taxonomy" id="319795"/>
    <lineage>
        <taxon>Bacteria</taxon>
        <taxon>Thermotogati</taxon>
        <taxon>Deinococcota</taxon>
        <taxon>Deinococci</taxon>
        <taxon>Deinococcales</taxon>
        <taxon>Deinococcaceae</taxon>
        <taxon>Deinococcus</taxon>
    </lineage>
</organism>
<dbReference type="InterPro" id="IPR058653">
    <property type="entry name" value="NfeD2_TM"/>
</dbReference>
<feature type="transmembrane region" description="Helical" evidence="1">
    <location>
        <begin position="87"/>
        <end position="107"/>
    </location>
</feature>
<dbReference type="KEGG" id="dge:Dgeo_0444"/>
<feature type="transmembrane region" description="Helical" evidence="1">
    <location>
        <begin position="37"/>
        <end position="55"/>
    </location>
</feature>
<dbReference type="HOGENOM" id="CLU_1508241_0_0_0"/>
<gene>
    <name evidence="3" type="ordered locus">Dgeo_0444</name>
</gene>
<keyword evidence="1" id="KW-0812">Transmembrane</keyword>
<protein>
    <recommendedName>
        <fullName evidence="2">Membrane protein NfeD2 N-terminal transmembrane domain-containing protein</fullName>
    </recommendedName>
</protein>
<dbReference type="Gene3D" id="2.40.50.140">
    <property type="entry name" value="Nucleic acid-binding proteins"/>
    <property type="match status" value="1"/>
</dbReference>
<dbReference type="Pfam" id="PF25842">
    <property type="entry name" value="NfeD_TM"/>
    <property type="match status" value="1"/>
</dbReference>
<keyword evidence="4" id="KW-1185">Reference proteome</keyword>
<dbReference type="InterPro" id="IPR012340">
    <property type="entry name" value="NA-bd_OB-fold"/>
</dbReference>
<evidence type="ECO:0000259" key="2">
    <source>
        <dbReference type="Pfam" id="PF25842"/>
    </source>
</evidence>
<evidence type="ECO:0000313" key="4">
    <source>
        <dbReference type="Proteomes" id="UP000002431"/>
    </source>
</evidence>
<feature type="transmembrane region" description="Helical" evidence="1">
    <location>
        <begin position="113"/>
        <end position="131"/>
    </location>
</feature>
<reference evidence="3" key="1">
    <citation type="submission" date="2006-04" db="EMBL/GenBank/DDBJ databases">
        <title>Complete sequence of chromosome of Deinococcus geothermalis DSM 11300.</title>
        <authorList>
            <consortium name="US DOE Joint Genome Institute"/>
            <person name="Copeland A."/>
            <person name="Lucas S."/>
            <person name="Lapidus A."/>
            <person name="Barry K."/>
            <person name="Detter J.C."/>
            <person name="Glavina del Rio T."/>
            <person name="Hammon N."/>
            <person name="Israni S."/>
            <person name="Dalin E."/>
            <person name="Tice H."/>
            <person name="Pitluck S."/>
            <person name="Brettin T."/>
            <person name="Bruce D."/>
            <person name="Han C."/>
            <person name="Tapia R."/>
            <person name="Saunders E."/>
            <person name="Gilna P."/>
            <person name="Schmutz J."/>
            <person name="Larimer F."/>
            <person name="Land M."/>
            <person name="Hauser L."/>
            <person name="Kyrpides N."/>
            <person name="Kim E."/>
            <person name="Daly M.J."/>
            <person name="Fredrickson J.K."/>
            <person name="Makarova K.S."/>
            <person name="Gaidamakova E.K."/>
            <person name="Zhai M."/>
            <person name="Richardson P."/>
        </authorList>
    </citation>
    <scope>NUCLEOTIDE SEQUENCE</scope>
    <source>
        <strain evidence="3">DSM 11300</strain>
    </source>
</reference>